<dbReference type="GO" id="GO:0016020">
    <property type="term" value="C:membrane"/>
    <property type="evidence" value="ECO:0007669"/>
    <property type="project" value="UniProtKB-SubCell"/>
</dbReference>
<dbReference type="EMBL" id="BJNB01000007">
    <property type="protein sequence ID" value="GEB97184.1"/>
    <property type="molecule type" value="Genomic_DNA"/>
</dbReference>
<dbReference type="PANTHER" id="PTHR31272:SF4">
    <property type="entry name" value="CYTOCHROME C-TYPE BIOGENESIS PROTEIN HI_1454-RELATED"/>
    <property type="match status" value="1"/>
</dbReference>
<feature type="transmembrane region" description="Helical" evidence="6">
    <location>
        <begin position="115"/>
        <end position="141"/>
    </location>
</feature>
<gene>
    <name evidence="8" type="ORF">CFL01nite_06790</name>
</gene>
<comment type="similarity">
    <text evidence="2">Belongs to the DsbD family.</text>
</comment>
<feature type="domain" description="Cytochrome C biogenesis protein transmembrane" evidence="7">
    <location>
        <begin position="6"/>
        <end position="170"/>
    </location>
</feature>
<evidence type="ECO:0000256" key="4">
    <source>
        <dbReference type="ARBA" id="ARBA00022989"/>
    </source>
</evidence>
<evidence type="ECO:0000313" key="9">
    <source>
        <dbReference type="Proteomes" id="UP000315353"/>
    </source>
</evidence>
<feature type="transmembrane region" description="Helical" evidence="6">
    <location>
        <begin position="45"/>
        <end position="67"/>
    </location>
</feature>
<dbReference type="PANTHER" id="PTHR31272">
    <property type="entry name" value="CYTOCHROME C-TYPE BIOGENESIS PROTEIN HI_1454-RELATED"/>
    <property type="match status" value="1"/>
</dbReference>
<protein>
    <submittedName>
        <fullName evidence="8">Cytochrome C biogenesis protein CcdA</fullName>
    </submittedName>
</protein>
<keyword evidence="3 6" id="KW-0812">Transmembrane</keyword>
<comment type="subcellular location">
    <subcellularLocation>
        <location evidence="1">Membrane</location>
        <topology evidence="1">Multi-pass membrane protein</topology>
    </subcellularLocation>
</comment>
<dbReference type="AlphaFoldDB" id="A0AB73B644"/>
<dbReference type="Proteomes" id="UP000315353">
    <property type="component" value="Unassembled WGS sequence"/>
</dbReference>
<dbReference type="GO" id="GO:0017004">
    <property type="term" value="P:cytochrome complex assembly"/>
    <property type="evidence" value="ECO:0007669"/>
    <property type="project" value="InterPro"/>
</dbReference>
<evidence type="ECO:0000256" key="1">
    <source>
        <dbReference type="ARBA" id="ARBA00004141"/>
    </source>
</evidence>
<dbReference type="RefSeq" id="WP_232315955.1">
    <property type="nucleotide sequence ID" value="NZ_BJNB01000007.1"/>
</dbReference>
<proteinExistence type="inferred from homology"/>
<feature type="transmembrane region" description="Helical" evidence="6">
    <location>
        <begin position="6"/>
        <end position="33"/>
    </location>
</feature>
<feature type="transmembrane region" description="Helical" evidence="6">
    <location>
        <begin position="192"/>
        <end position="213"/>
    </location>
</feature>
<comment type="caution">
    <text evidence="8">The sequence shown here is derived from an EMBL/GenBank/DDBJ whole genome shotgun (WGS) entry which is preliminary data.</text>
</comment>
<dbReference type="InterPro" id="IPR003834">
    <property type="entry name" value="Cyt_c_assmbl_TM_dom"/>
</dbReference>
<feature type="transmembrane region" description="Helical" evidence="6">
    <location>
        <begin position="73"/>
        <end position="94"/>
    </location>
</feature>
<evidence type="ECO:0000313" key="8">
    <source>
        <dbReference type="EMBL" id="GEB97184.1"/>
    </source>
</evidence>
<evidence type="ECO:0000256" key="2">
    <source>
        <dbReference type="ARBA" id="ARBA00006143"/>
    </source>
</evidence>
<dbReference type="Pfam" id="PF02683">
    <property type="entry name" value="DsbD_TM"/>
    <property type="match status" value="1"/>
</dbReference>
<sequence length="271" mass="27942">MISIGLLGAFLAGILSLISPCSALLLPAFFAYAFSSTRQLLFRTLVFFLGLCVTLVPVGMGVAALALRYRDTVIVLAGWVLIALGIYAFCGGGFSIPGLNRLSARVGRGHGIPAVFALGAVYGFAGFCAGPLLGAVLTTAAAAGSGLYGALIMVAYAAGMAAPLFLLAATWDHCDIGGRSWLRGRAVSLGPLRTNTLSMLSGLLLAAVGLVFLTSHGTATLPALFSTDAQYRIQLWAQNFSTTVSDAWVGFGLCVLVAAAAGWKAARTTSR</sequence>
<keyword evidence="5 6" id="KW-0472">Membrane</keyword>
<feature type="transmembrane region" description="Helical" evidence="6">
    <location>
        <begin position="147"/>
        <end position="171"/>
    </location>
</feature>
<evidence type="ECO:0000256" key="3">
    <source>
        <dbReference type="ARBA" id="ARBA00022692"/>
    </source>
</evidence>
<feature type="transmembrane region" description="Helical" evidence="6">
    <location>
        <begin position="247"/>
        <end position="266"/>
    </location>
</feature>
<evidence type="ECO:0000259" key="7">
    <source>
        <dbReference type="Pfam" id="PF02683"/>
    </source>
</evidence>
<dbReference type="GeneID" id="82879413"/>
<evidence type="ECO:0000256" key="5">
    <source>
        <dbReference type="ARBA" id="ARBA00023136"/>
    </source>
</evidence>
<evidence type="ECO:0000256" key="6">
    <source>
        <dbReference type="SAM" id="Phobius"/>
    </source>
</evidence>
<keyword evidence="4 6" id="KW-1133">Transmembrane helix</keyword>
<accession>A0AB73B644</accession>
<dbReference type="InterPro" id="IPR051790">
    <property type="entry name" value="Cytochrome_c-biogenesis_DsbD"/>
</dbReference>
<reference evidence="8 9" key="1">
    <citation type="submission" date="2019-06" db="EMBL/GenBank/DDBJ databases">
        <title>Whole genome shotgun sequence of Corynebacterium flavescens NBRC 14136.</title>
        <authorList>
            <person name="Hosoyama A."/>
            <person name="Uohara A."/>
            <person name="Ohji S."/>
            <person name="Ichikawa N."/>
        </authorList>
    </citation>
    <scope>NUCLEOTIDE SEQUENCE [LARGE SCALE GENOMIC DNA]</scope>
    <source>
        <strain evidence="8 9">NBRC 14136</strain>
    </source>
</reference>
<organism evidence="8 9">
    <name type="scientific">Corynebacterium flavescens</name>
    <dbReference type="NCBI Taxonomy" id="28028"/>
    <lineage>
        <taxon>Bacteria</taxon>
        <taxon>Bacillati</taxon>
        <taxon>Actinomycetota</taxon>
        <taxon>Actinomycetes</taxon>
        <taxon>Mycobacteriales</taxon>
        <taxon>Corynebacteriaceae</taxon>
        <taxon>Corynebacterium</taxon>
    </lineage>
</organism>
<name>A0AB73B644_CORFL</name>